<comment type="caution">
    <text evidence="3">The sequence shown here is derived from an EMBL/GenBank/DDBJ whole genome shotgun (WGS) entry which is preliminary data.</text>
</comment>
<reference evidence="3" key="2">
    <citation type="submission" date="2021-09" db="EMBL/GenBank/DDBJ databases">
        <authorList>
            <person name="Gilroy R."/>
        </authorList>
    </citation>
    <scope>NUCLEOTIDE SEQUENCE</scope>
    <source>
        <strain evidence="3">ChiGjej3B3-7470</strain>
    </source>
</reference>
<dbReference type="Proteomes" id="UP000712713">
    <property type="component" value="Unassembled WGS sequence"/>
</dbReference>
<protein>
    <submittedName>
        <fullName evidence="3">GyrI-like domain-containing protein</fullName>
    </submittedName>
</protein>
<dbReference type="AlphaFoldDB" id="A0A921ENR2"/>
<evidence type="ECO:0000313" key="3">
    <source>
        <dbReference type="EMBL" id="HJE51883.1"/>
    </source>
</evidence>
<dbReference type="SUPFAM" id="SSF55136">
    <property type="entry name" value="Probable bacterial effector-binding domain"/>
    <property type="match status" value="1"/>
</dbReference>
<dbReference type="Gene3D" id="3.20.80.10">
    <property type="entry name" value="Regulatory factor, effector binding domain"/>
    <property type="match status" value="2"/>
</dbReference>
<feature type="compositionally biased region" description="Low complexity" evidence="1">
    <location>
        <begin position="126"/>
        <end position="145"/>
    </location>
</feature>
<evidence type="ECO:0000313" key="4">
    <source>
        <dbReference type="Proteomes" id="UP000712713"/>
    </source>
</evidence>
<proteinExistence type="predicted"/>
<evidence type="ECO:0000256" key="1">
    <source>
        <dbReference type="SAM" id="MobiDB-lite"/>
    </source>
</evidence>
<organism evidence="3 4">
    <name type="scientific">Tessaracoccus flavescens</name>
    <dbReference type="NCBI Taxonomy" id="399497"/>
    <lineage>
        <taxon>Bacteria</taxon>
        <taxon>Bacillati</taxon>
        <taxon>Actinomycetota</taxon>
        <taxon>Actinomycetes</taxon>
        <taxon>Propionibacteriales</taxon>
        <taxon>Propionibacteriaceae</taxon>
        <taxon>Tessaracoccus</taxon>
    </lineage>
</organism>
<reference evidence="3" key="1">
    <citation type="journal article" date="2021" name="PeerJ">
        <title>Extensive microbial diversity within the chicken gut microbiome revealed by metagenomics and culture.</title>
        <authorList>
            <person name="Gilroy R."/>
            <person name="Ravi A."/>
            <person name="Getino M."/>
            <person name="Pursley I."/>
            <person name="Horton D.L."/>
            <person name="Alikhan N.F."/>
            <person name="Baker D."/>
            <person name="Gharbi K."/>
            <person name="Hall N."/>
            <person name="Watson M."/>
            <person name="Adriaenssens E.M."/>
            <person name="Foster-Nyarko E."/>
            <person name="Jarju S."/>
            <person name="Secka A."/>
            <person name="Antonio M."/>
            <person name="Oren A."/>
            <person name="Chaudhuri R.R."/>
            <person name="La Ragione R."/>
            <person name="Hildebrand F."/>
            <person name="Pallen M.J."/>
        </authorList>
    </citation>
    <scope>NUCLEOTIDE SEQUENCE</scope>
    <source>
        <strain evidence="3">ChiGjej3B3-7470</strain>
    </source>
</reference>
<gene>
    <name evidence="3" type="ORF">K8V15_07880</name>
</gene>
<dbReference type="Pfam" id="PF06445">
    <property type="entry name" value="GyrI-like"/>
    <property type="match status" value="1"/>
</dbReference>
<feature type="region of interest" description="Disordered" evidence="1">
    <location>
        <begin position="126"/>
        <end position="151"/>
    </location>
</feature>
<dbReference type="InterPro" id="IPR011256">
    <property type="entry name" value="Reg_factor_effector_dom_sf"/>
</dbReference>
<feature type="domain" description="GyrI-like small molecule binding" evidence="2">
    <location>
        <begin position="157"/>
        <end position="220"/>
    </location>
</feature>
<accession>A0A921ENR2</accession>
<dbReference type="EMBL" id="DYZF01000196">
    <property type="protein sequence ID" value="HJE51883.1"/>
    <property type="molecule type" value="Genomic_DNA"/>
</dbReference>
<sequence length="230" mass="25633">MSTDFKREVAAYQAKKGRFDIITVPPMQFLMIDGAGDPNTSPIYAASVETLYPVAYTLKFFSKRELGRDYAVMPLEGLWWADDMAAYTVGDKSAWQWRLMIMVPDWIEREHFEAATAQVAAKARSAKTAKVSKTSSSKSGGQATAEASGTAPRLDDLRLETYDEGLSVQTLHVGPFSDEGPVLEEMHERFIPSNGLTMTGEHHEIYLSDIRRAAPEKWRTILRQPVGRAG</sequence>
<evidence type="ECO:0000259" key="2">
    <source>
        <dbReference type="Pfam" id="PF06445"/>
    </source>
</evidence>
<name>A0A921ENR2_9ACTN</name>
<dbReference type="InterPro" id="IPR029442">
    <property type="entry name" value="GyrI-like"/>
</dbReference>